<keyword evidence="3" id="KW-1185">Reference proteome</keyword>
<evidence type="ECO:0000256" key="1">
    <source>
        <dbReference type="SAM" id="MobiDB-lite"/>
    </source>
</evidence>
<accession>A0A7J5XZ48</accession>
<dbReference type="OrthoDB" id="10535078at2759"/>
<feature type="non-terminal residue" evidence="2">
    <location>
        <position position="215"/>
    </location>
</feature>
<dbReference type="EMBL" id="JAAKFY010000019">
    <property type="protein sequence ID" value="KAF3842093.1"/>
    <property type="molecule type" value="Genomic_DNA"/>
</dbReference>
<organism evidence="2 3">
    <name type="scientific">Dissostichus mawsoni</name>
    <name type="common">Antarctic cod</name>
    <dbReference type="NCBI Taxonomy" id="36200"/>
    <lineage>
        <taxon>Eukaryota</taxon>
        <taxon>Metazoa</taxon>
        <taxon>Chordata</taxon>
        <taxon>Craniata</taxon>
        <taxon>Vertebrata</taxon>
        <taxon>Euteleostomi</taxon>
        <taxon>Actinopterygii</taxon>
        <taxon>Neopterygii</taxon>
        <taxon>Teleostei</taxon>
        <taxon>Neoteleostei</taxon>
        <taxon>Acanthomorphata</taxon>
        <taxon>Eupercaria</taxon>
        <taxon>Perciformes</taxon>
        <taxon>Notothenioidei</taxon>
        <taxon>Nototheniidae</taxon>
        <taxon>Dissostichus</taxon>
    </lineage>
</organism>
<reference evidence="2 3" key="1">
    <citation type="submission" date="2020-03" db="EMBL/GenBank/DDBJ databases">
        <title>Dissostichus mawsoni Genome sequencing and assembly.</title>
        <authorList>
            <person name="Park H."/>
        </authorList>
    </citation>
    <scope>NUCLEOTIDE SEQUENCE [LARGE SCALE GENOMIC DNA]</scope>
    <source>
        <strain evidence="2">DM0001</strain>
        <tissue evidence="2">Muscle</tissue>
    </source>
</reference>
<name>A0A7J5XZ48_DISMA</name>
<sequence>MALKLSASRVHPCLDSPDKEQVQEVALGLDDHQLTLYTGAEETGSQFLITRPASSDSTCSPSPQLPPTDNLFPHGCVRNTHLVDFVDRERLSCTFTMRYQQLQTPITIKAHEETQVELCCHLLHVKAMRPVPVPVNDVCLAVTVEVCQSNPSAMLHGVLHTYSLLRHISKCSISIVLEQEVGTVLVVTKHIGQRLTDNGPHHNTSPPCTHRDKAQ</sequence>
<proteinExistence type="predicted"/>
<protein>
    <submittedName>
        <fullName evidence="2">Uncharacterized protein</fullName>
    </submittedName>
</protein>
<dbReference type="AlphaFoldDB" id="A0A7J5XZ48"/>
<dbReference type="Proteomes" id="UP000518266">
    <property type="component" value="Unassembled WGS sequence"/>
</dbReference>
<evidence type="ECO:0000313" key="3">
    <source>
        <dbReference type="Proteomes" id="UP000518266"/>
    </source>
</evidence>
<comment type="caution">
    <text evidence="2">The sequence shown here is derived from an EMBL/GenBank/DDBJ whole genome shotgun (WGS) entry which is preliminary data.</text>
</comment>
<evidence type="ECO:0000313" key="2">
    <source>
        <dbReference type="EMBL" id="KAF3842093.1"/>
    </source>
</evidence>
<feature type="region of interest" description="Disordered" evidence="1">
    <location>
        <begin position="195"/>
        <end position="215"/>
    </location>
</feature>
<gene>
    <name evidence="2" type="ORF">F7725_024044</name>
</gene>